<keyword evidence="1" id="KW-1133">Transmembrane helix</keyword>
<comment type="caution">
    <text evidence="2">The sequence shown here is derived from an EMBL/GenBank/DDBJ whole genome shotgun (WGS) entry which is preliminary data.</text>
</comment>
<keyword evidence="1" id="KW-0812">Transmembrane</keyword>
<keyword evidence="3" id="KW-1185">Reference proteome</keyword>
<accession>A0A9P6ZW90</accession>
<proteinExistence type="predicted"/>
<reference evidence="2" key="1">
    <citation type="journal article" date="2020" name="New Phytol.">
        <title>Comparative genomics reveals dynamic genome evolution in host specialist ectomycorrhizal fungi.</title>
        <authorList>
            <person name="Lofgren L.A."/>
            <person name="Nguyen N.H."/>
            <person name="Vilgalys R."/>
            <person name="Ruytinx J."/>
            <person name="Liao H.L."/>
            <person name="Branco S."/>
            <person name="Kuo A."/>
            <person name="LaButti K."/>
            <person name="Lipzen A."/>
            <person name="Andreopoulos W."/>
            <person name="Pangilinan J."/>
            <person name="Riley R."/>
            <person name="Hundley H."/>
            <person name="Na H."/>
            <person name="Barry K."/>
            <person name="Grigoriev I.V."/>
            <person name="Stajich J.E."/>
            <person name="Kennedy P.G."/>
        </authorList>
    </citation>
    <scope>NUCLEOTIDE SEQUENCE</scope>
    <source>
        <strain evidence="2">DOB743</strain>
    </source>
</reference>
<evidence type="ECO:0000256" key="1">
    <source>
        <dbReference type="SAM" id="Phobius"/>
    </source>
</evidence>
<dbReference type="OrthoDB" id="2676329at2759"/>
<name>A0A9P6ZW90_9AGAM</name>
<sequence>MSNLSESPPSLTEKLTVRKVLRAIGVGIIFLSHIINGICMAVIFTYLAATIPALEPYAIYFAAYTLGATVFLTFVFLVGCYWCCLRLMAPKQAGSSISEWGPKVSAHFREALSPSNGKLGRAGRTYSHLRWLVFWLPLMERTRVQGVPACDSCFFPYLCRPVNPNCLRRKGVNKEGHQRRECGSGR</sequence>
<evidence type="ECO:0000313" key="2">
    <source>
        <dbReference type="EMBL" id="KAG1777908.1"/>
    </source>
</evidence>
<evidence type="ECO:0000313" key="3">
    <source>
        <dbReference type="Proteomes" id="UP000714275"/>
    </source>
</evidence>
<gene>
    <name evidence="2" type="ORF">EV702DRAFT_1098342</name>
</gene>
<dbReference type="AlphaFoldDB" id="A0A9P6ZW90"/>
<organism evidence="2 3">
    <name type="scientific">Suillus placidus</name>
    <dbReference type="NCBI Taxonomy" id="48579"/>
    <lineage>
        <taxon>Eukaryota</taxon>
        <taxon>Fungi</taxon>
        <taxon>Dikarya</taxon>
        <taxon>Basidiomycota</taxon>
        <taxon>Agaricomycotina</taxon>
        <taxon>Agaricomycetes</taxon>
        <taxon>Agaricomycetidae</taxon>
        <taxon>Boletales</taxon>
        <taxon>Suillineae</taxon>
        <taxon>Suillaceae</taxon>
        <taxon>Suillus</taxon>
    </lineage>
</organism>
<feature type="transmembrane region" description="Helical" evidence="1">
    <location>
        <begin position="20"/>
        <end position="47"/>
    </location>
</feature>
<feature type="transmembrane region" description="Helical" evidence="1">
    <location>
        <begin position="59"/>
        <end position="84"/>
    </location>
</feature>
<protein>
    <submittedName>
        <fullName evidence="2">Uncharacterized protein</fullName>
    </submittedName>
</protein>
<dbReference type="Proteomes" id="UP000714275">
    <property type="component" value="Unassembled WGS sequence"/>
</dbReference>
<dbReference type="EMBL" id="JABBWD010000018">
    <property type="protein sequence ID" value="KAG1777908.1"/>
    <property type="molecule type" value="Genomic_DNA"/>
</dbReference>
<keyword evidence="1" id="KW-0472">Membrane</keyword>